<accession>A0A927IAZ8</accession>
<dbReference type="AlphaFoldDB" id="A0A927IAZ8"/>
<dbReference type="PROSITE" id="PS51996">
    <property type="entry name" value="TR_MART"/>
    <property type="match status" value="1"/>
</dbReference>
<feature type="compositionally biased region" description="Gly residues" evidence="1">
    <location>
        <begin position="458"/>
        <end position="468"/>
    </location>
</feature>
<name>A0A927IAZ8_9ACTN</name>
<dbReference type="RefSeq" id="WP_191209664.1">
    <property type="nucleotide sequence ID" value="NZ_JACXYU010000005.1"/>
</dbReference>
<evidence type="ECO:0000259" key="2">
    <source>
        <dbReference type="Pfam" id="PF03496"/>
    </source>
</evidence>
<proteinExistence type="predicted"/>
<dbReference type="Pfam" id="PF03496">
    <property type="entry name" value="ADPrib_exo_Tox"/>
    <property type="match status" value="1"/>
</dbReference>
<keyword evidence="4" id="KW-1185">Reference proteome</keyword>
<evidence type="ECO:0000313" key="4">
    <source>
        <dbReference type="Proteomes" id="UP000632289"/>
    </source>
</evidence>
<organism evidence="3 4">
    <name type="scientific">Streptomyces chumphonensis</name>
    <dbReference type="NCBI Taxonomy" id="1214925"/>
    <lineage>
        <taxon>Bacteria</taxon>
        <taxon>Bacillati</taxon>
        <taxon>Actinomycetota</taxon>
        <taxon>Actinomycetes</taxon>
        <taxon>Kitasatosporales</taxon>
        <taxon>Streptomycetaceae</taxon>
        <taxon>Streptomyces</taxon>
    </lineage>
</organism>
<dbReference type="EMBL" id="JACXYU010000005">
    <property type="protein sequence ID" value="MBD3932368.1"/>
    <property type="molecule type" value="Genomic_DNA"/>
</dbReference>
<dbReference type="SUPFAM" id="SSF56399">
    <property type="entry name" value="ADP-ribosylation"/>
    <property type="match status" value="1"/>
</dbReference>
<reference evidence="3" key="1">
    <citation type="submission" date="2020-09" db="EMBL/GenBank/DDBJ databases">
        <title>Secondary metabolite and genome analysis of marine Streptomyces chumphonensis KK1-2T.</title>
        <authorList>
            <person name="Phongsopitanun W."/>
            <person name="Kanchanasin P."/>
            <person name="Pittayakhajonwut P."/>
            <person name="Suwanborirux K."/>
            <person name="Tanasupawat S."/>
        </authorList>
    </citation>
    <scope>NUCLEOTIDE SEQUENCE</scope>
    <source>
        <strain evidence="3">KK1-2</strain>
    </source>
</reference>
<dbReference type="InterPro" id="IPR003540">
    <property type="entry name" value="ADP-ribosyltransferase"/>
</dbReference>
<feature type="domain" description="ADP ribosyltransferase" evidence="2">
    <location>
        <begin position="523"/>
        <end position="684"/>
    </location>
</feature>
<feature type="region of interest" description="Disordered" evidence="1">
    <location>
        <begin position="423"/>
        <end position="491"/>
    </location>
</feature>
<gene>
    <name evidence="3" type="ORF">IF129_12495</name>
</gene>
<sequence>MHSTFQGLSAFYTAPEAEQLFGSTRPVSDRADGFADDLEKVAGALVGFAEEARPIVARLERLKGEAQSFVDSVKDDDEWTYDEEKIETNNALVGDISAAVAEFWAAERSAANKITALVNGTRWVANDGSDGANMYGLSVEDMRRAGETPWGRMAEEDHHWYEVGHWVKSYVWDGFIVDGVWGTLTGLGGLVGLQGWETFKDSWKGLGQLATGILIIGSPLLAAATYAVAPEGARTWMKDSLNTTKEVGKSLVAWDEWGENPGRAAGLVTFNVLTTVATLGTGTAVRGASASGTAARVMNAAGRVGRVVDPMTYIGNGLSATFRGLPKLTDVTSGLADLSAVRAVELPDGTMRLPDGTTVTPGSPLPELPPGAGAVETPDGSVIAPDGTVLHPDGSVRSPGHPAEAADQAPVELSAADRAVLDGAPGAAQPEPVGVGAGQTAGDATAHAGGDVPDAPGPGSGPSGGSGSSGSDASGPVNGGGDGVDPITPAEWNKLTPDEKVAFAEAELKNDAVTFADNTEALHYGATYWNDYAEHMPRSQQDAVHDYTMEPPHSGPTYVEINGYLRGDASLGTPEVLHDIAEIDKAMNGRPVGETLTVVRGTGLGHYGMPPQAMEGKVFTDDSYMSTSLGDTAPAFSGKEAVLHLRVPKGTPALWVEKVSAFGAGERELLMGRGTRYQVTRVVMHNGQWQVYGEILPP</sequence>
<evidence type="ECO:0000256" key="1">
    <source>
        <dbReference type="SAM" id="MobiDB-lite"/>
    </source>
</evidence>
<feature type="region of interest" description="Disordered" evidence="1">
    <location>
        <begin position="349"/>
        <end position="410"/>
    </location>
</feature>
<dbReference type="Proteomes" id="UP000632289">
    <property type="component" value="Unassembled WGS sequence"/>
</dbReference>
<evidence type="ECO:0000313" key="3">
    <source>
        <dbReference type="EMBL" id="MBD3932368.1"/>
    </source>
</evidence>
<dbReference type="Gene3D" id="3.90.176.10">
    <property type="entry name" value="Toxin ADP-ribosyltransferase, Chain A, domain 1"/>
    <property type="match status" value="1"/>
</dbReference>
<feature type="compositionally biased region" description="Low complexity" evidence="1">
    <location>
        <begin position="438"/>
        <end position="454"/>
    </location>
</feature>
<dbReference type="GO" id="GO:0005576">
    <property type="term" value="C:extracellular region"/>
    <property type="evidence" value="ECO:0007669"/>
    <property type="project" value="InterPro"/>
</dbReference>
<protein>
    <submittedName>
        <fullName evidence="3">Protein phosphatase</fullName>
    </submittedName>
</protein>
<comment type="caution">
    <text evidence="3">The sequence shown here is derived from an EMBL/GenBank/DDBJ whole genome shotgun (WGS) entry which is preliminary data.</text>
</comment>